<protein>
    <recommendedName>
        <fullName evidence="6">DUF1214-domain-containing protein</fullName>
    </recommendedName>
</protein>
<keyword evidence="1" id="KW-0472">Membrane</keyword>
<sequence length="503" mass="54085">MNNGRRHSSLYCQYPSRRKFALSPVRIIFDLTVMFLYHLLFAYLLTIIECTPLPSPSSNLLRSLDLPVDETGATAFSILYGTPLTNFLQIAKSTLVYGESNILYSHNTTATASTRTVVRPNVDTVYAEAIFDLSATDVVLTLPAMEEDRFYLAAFFDPYGDNFASLGSVSSSAAGKYLLQSKNSSCVGYEGCITSPTAIGTLLFRVEVKNNNTDVAYVDSYLNNSTLTDINPHTPSHPALTVADFDNLSNTTAISVLQLTARFETRAVPETALFQAAVPVILALAGICNGSYSQPASVNITLATALANTSTSAFTDTPSSYPSLGNGWSILNSSYIGTYDSGMAIIPRALTATELYLGNTANEALYPTLGTTQLSLTDSEAYLFTFSGKPPVADDGFWSVTMYDNEGYLVSNPENKFAVGDRSNITFPNGELVYGSGTEDGTFQVLVQDANSNPPSNWTANWLPAPSGGSDFTVTFRLYAPTTEASDGSYVYPVVTKGAAILA</sequence>
<dbReference type="PANTHER" id="PTHR36509">
    <property type="entry name" value="BLL3101 PROTEIN"/>
    <property type="match status" value="1"/>
</dbReference>
<evidence type="ECO:0008006" key="6">
    <source>
        <dbReference type="Google" id="ProtNLM"/>
    </source>
</evidence>
<dbReference type="PANTHER" id="PTHR36509:SF2">
    <property type="entry name" value="BLL3101 PROTEIN"/>
    <property type="match status" value="1"/>
</dbReference>
<feature type="transmembrane region" description="Helical" evidence="1">
    <location>
        <begin position="27"/>
        <end position="48"/>
    </location>
</feature>
<feature type="domain" description="DUF1214" evidence="2">
    <location>
        <begin position="375"/>
        <end position="482"/>
    </location>
</feature>
<dbReference type="Pfam" id="PF06742">
    <property type="entry name" value="DUF1214"/>
    <property type="match status" value="1"/>
</dbReference>
<organism evidence="4 5">
    <name type="scientific">Cladonia borealis</name>
    <dbReference type="NCBI Taxonomy" id="184061"/>
    <lineage>
        <taxon>Eukaryota</taxon>
        <taxon>Fungi</taxon>
        <taxon>Dikarya</taxon>
        <taxon>Ascomycota</taxon>
        <taxon>Pezizomycotina</taxon>
        <taxon>Lecanoromycetes</taxon>
        <taxon>OSLEUM clade</taxon>
        <taxon>Lecanoromycetidae</taxon>
        <taxon>Lecanorales</taxon>
        <taxon>Lecanorineae</taxon>
        <taxon>Cladoniaceae</taxon>
        <taxon>Cladonia</taxon>
    </lineage>
</organism>
<dbReference type="Pfam" id="PF06863">
    <property type="entry name" value="DUF1254"/>
    <property type="match status" value="1"/>
</dbReference>
<accession>A0AA39R0H4</accession>
<keyword evidence="1" id="KW-1133">Transmembrane helix</keyword>
<name>A0AA39R0H4_9LECA</name>
<dbReference type="InterPro" id="IPR010621">
    <property type="entry name" value="DUF1214"/>
</dbReference>
<dbReference type="InterPro" id="IPR037050">
    <property type="entry name" value="DUF1254_sf"/>
</dbReference>
<feature type="domain" description="DUF1254" evidence="3">
    <location>
        <begin position="104"/>
        <end position="224"/>
    </location>
</feature>
<dbReference type="SUPFAM" id="SSF160935">
    <property type="entry name" value="VPA0735-like"/>
    <property type="match status" value="1"/>
</dbReference>
<dbReference type="AlphaFoldDB" id="A0AA39R0H4"/>
<evidence type="ECO:0000259" key="2">
    <source>
        <dbReference type="Pfam" id="PF06742"/>
    </source>
</evidence>
<proteinExistence type="predicted"/>
<evidence type="ECO:0000256" key="1">
    <source>
        <dbReference type="SAM" id="Phobius"/>
    </source>
</evidence>
<evidence type="ECO:0000259" key="3">
    <source>
        <dbReference type="Pfam" id="PF06863"/>
    </source>
</evidence>
<reference evidence="4" key="1">
    <citation type="submission" date="2023-03" db="EMBL/GenBank/DDBJ databases">
        <title>Complete genome of Cladonia borealis.</title>
        <authorList>
            <person name="Park H."/>
        </authorList>
    </citation>
    <scope>NUCLEOTIDE SEQUENCE</scope>
    <source>
        <strain evidence="4">ANT050790</strain>
    </source>
</reference>
<comment type="caution">
    <text evidence="4">The sequence shown here is derived from an EMBL/GenBank/DDBJ whole genome shotgun (WGS) entry which is preliminary data.</text>
</comment>
<dbReference type="InterPro" id="IPR010679">
    <property type="entry name" value="DUF1254"/>
</dbReference>
<dbReference type="Gene3D" id="2.60.40.1610">
    <property type="entry name" value="Domain of unknown function DUF1254"/>
    <property type="match status" value="1"/>
</dbReference>
<keyword evidence="5" id="KW-1185">Reference proteome</keyword>
<gene>
    <name evidence="4" type="ORF">JMJ35_004592</name>
</gene>
<dbReference type="InterPro" id="IPR037049">
    <property type="entry name" value="DUF1214_C_sf"/>
</dbReference>
<dbReference type="Proteomes" id="UP001166286">
    <property type="component" value="Unassembled WGS sequence"/>
</dbReference>
<evidence type="ECO:0000313" key="5">
    <source>
        <dbReference type="Proteomes" id="UP001166286"/>
    </source>
</evidence>
<evidence type="ECO:0000313" key="4">
    <source>
        <dbReference type="EMBL" id="KAK0512575.1"/>
    </source>
</evidence>
<dbReference type="EMBL" id="JAFEKC020000009">
    <property type="protein sequence ID" value="KAK0512575.1"/>
    <property type="molecule type" value="Genomic_DNA"/>
</dbReference>
<dbReference type="Gene3D" id="2.60.120.600">
    <property type="entry name" value="Domain of unknown function DUF1214, C-terminal domain"/>
    <property type="match status" value="1"/>
</dbReference>
<keyword evidence="1" id="KW-0812">Transmembrane</keyword>